<sequence length="101" mass="11654">MFALVVRFELRPEAVDDFDSLTSRTLAGIRADEGGTLLYVAARIADAPCSRVFMEIYSDRDAFDTHEQSSHTRRFLAERETMIESYRVEFLEPIDGKFPTW</sequence>
<feature type="domain" description="ABM" evidence="1">
    <location>
        <begin position="2"/>
        <end position="95"/>
    </location>
</feature>
<reference evidence="2" key="1">
    <citation type="submission" date="2020-05" db="EMBL/GenBank/DDBJ databases">
        <authorList>
            <person name="Chiriac C."/>
            <person name="Salcher M."/>
            <person name="Ghai R."/>
            <person name="Kavagutti S V."/>
        </authorList>
    </citation>
    <scope>NUCLEOTIDE SEQUENCE</scope>
</reference>
<name>A0A6J7IC72_9ZZZZ</name>
<dbReference type="AlphaFoldDB" id="A0A6J7IC72"/>
<evidence type="ECO:0000259" key="1">
    <source>
        <dbReference type="PROSITE" id="PS51725"/>
    </source>
</evidence>
<dbReference type="Gene3D" id="3.30.70.100">
    <property type="match status" value="1"/>
</dbReference>
<dbReference type="SUPFAM" id="SSF54909">
    <property type="entry name" value="Dimeric alpha+beta barrel"/>
    <property type="match status" value="1"/>
</dbReference>
<dbReference type="Pfam" id="PF03992">
    <property type="entry name" value="ABM"/>
    <property type="match status" value="1"/>
</dbReference>
<gene>
    <name evidence="2" type="ORF">UFOPK3720_00608</name>
</gene>
<dbReference type="InterPro" id="IPR011008">
    <property type="entry name" value="Dimeric_a/b-barrel"/>
</dbReference>
<proteinExistence type="predicted"/>
<dbReference type="PROSITE" id="PS51725">
    <property type="entry name" value="ABM"/>
    <property type="match status" value="1"/>
</dbReference>
<dbReference type="EMBL" id="CAFBNB010000091">
    <property type="protein sequence ID" value="CAB4928738.1"/>
    <property type="molecule type" value="Genomic_DNA"/>
</dbReference>
<accession>A0A6J7IC72</accession>
<protein>
    <submittedName>
        <fullName evidence="2">Unannotated protein</fullName>
    </submittedName>
</protein>
<dbReference type="InterPro" id="IPR007138">
    <property type="entry name" value="ABM_dom"/>
</dbReference>
<evidence type="ECO:0000313" key="2">
    <source>
        <dbReference type="EMBL" id="CAB4928738.1"/>
    </source>
</evidence>
<organism evidence="2">
    <name type="scientific">freshwater metagenome</name>
    <dbReference type="NCBI Taxonomy" id="449393"/>
    <lineage>
        <taxon>unclassified sequences</taxon>
        <taxon>metagenomes</taxon>
        <taxon>ecological metagenomes</taxon>
    </lineage>
</organism>